<feature type="compositionally biased region" description="Polar residues" evidence="1">
    <location>
        <begin position="24"/>
        <end position="34"/>
    </location>
</feature>
<reference evidence="2" key="2">
    <citation type="submission" date="2023-02" db="EMBL/GenBank/DDBJ databases">
        <authorList>
            <consortium name="DOE Joint Genome Institute"/>
            <person name="Mondo S.J."/>
            <person name="Chang Y."/>
            <person name="Wang Y."/>
            <person name="Ahrendt S."/>
            <person name="Andreopoulos W."/>
            <person name="Barry K."/>
            <person name="Beard J."/>
            <person name="Benny G.L."/>
            <person name="Blankenship S."/>
            <person name="Bonito G."/>
            <person name="Cuomo C."/>
            <person name="Desiro A."/>
            <person name="Gervers K.A."/>
            <person name="Hundley H."/>
            <person name="Kuo A."/>
            <person name="LaButti K."/>
            <person name="Lang B.F."/>
            <person name="Lipzen A."/>
            <person name="O'Donnell K."/>
            <person name="Pangilinan J."/>
            <person name="Reynolds N."/>
            <person name="Sandor L."/>
            <person name="Smith M.W."/>
            <person name="Tsang A."/>
            <person name="Grigoriev I.V."/>
            <person name="Stajich J.E."/>
            <person name="Spatafora J.W."/>
        </authorList>
    </citation>
    <scope>NUCLEOTIDE SEQUENCE</scope>
    <source>
        <strain evidence="2">RSA 2281</strain>
    </source>
</reference>
<feature type="region of interest" description="Disordered" evidence="1">
    <location>
        <begin position="1"/>
        <end position="40"/>
    </location>
</feature>
<accession>A0AAD5JPZ7</accession>
<organism evidence="2 3">
    <name type="scientific">Phascolomyces articulosus</name>
    <dbReference type="NCBI Taxonomy" id="60185"/>
    <lineage>
        <taxon>Eukaryota</taxon>
        <taxon>Fungi</taxon>
        <taxon>Fungi incertae sedis</taxon>
        <taxon>Mucoromycota</taxon>
        <taxon>Mucoromycotina</taxon>
        <taxon>Mucoromycetes</taxon>
        <taxon>Mucorales</taxon>
        <taxon>Lichtheimiaceae</taxon>
        <taxon>Phascolomyces</taxon>
    </lineage>
</organism>
<comment type="caution">
    <text evidence="2">The sequence shown here is derived from an EMBL/GenBank/DDBJ whole genome shotgun (WGS) entry which is preliminary data.</text>
</comment>
<dbReference type="Proteomes" id="UP001209540">
    <property type="component" value="Unassembled WGS sequence"/>
</dbReference>
<keyword evidence="3" id="KW-1185">Reference proteome</keyword>
<reference evidence="2" key="1">
    <citation type="journal article" date="2022" name="IScience">
        <title>Evolution of zygomycete secretomes and the origins of terrestrial fungal ecologies.</title>
        <authorList>
            <person name="Chang Y."/>
            <person name="Wang Y."/>
            <person name="Mondo S."/>
            <person name="Ahrendt S."/>
            <person name="Andreopoulos W."/>
            <person name="Barry K."/>
            <person name="Beard J."/>
            <person name="Benny G.L."/>
            <person name="Blankenship S."/>
            <person name="Bonito G."/>
            <person name="Cuomo C."/>
            <person name="Desiro A."/>
            <person name="Gervers K.A."/>
            <person name="Hundley H."/>
            <person name="Kuo A."/>
            <person name="LaButti K."/>
            <person name="Lang B.F."/>
            <person name="Lipzen A."/>
            <person name="O'Donnell K."/>
            <person name="Pangilinan J."/>
            <person name="Reynolds N."/>
            <person name="Sandor L."/>
            <person name="Smith M.E."/>
            <person name="Tsang A."/>
            <person name="Grigoriev I.V."/>
            <person name="Stajich J.E."/>
            <person name="Spatafora J.W."/>
        </authorList>
    </citation>
    <scope>NUCLEOTIDE SEQUENCE</scope>
    <source>
        <strain evidence="2">RSA 2281</strain>
    </source>
</reference>
<dbReference type="AlphaFoldDB" id="A0AAD5JPZ7"/>
<protein>
    <submittedName>
        <fullName evidence="2">Uncharacterized protein</fullName>
    </submittedName>
</protein>
<gene>
    <name evidence="2" type="ORF">BDA99DRAFT_564729</name>
</gene>
<feature type="compositionally biased region" description="Basic residues" evidence="1">
    <location>
        <begin position="1"/>
        <end position="10"/>
    </location>
</feature>
<proteinExistence type="predicted"/>
<evidence type="ECO:0000256" key="1">
    <source>
        <dbReference type="SAM" id="MobiDB-lite"/>
    </source>
</evidence>
<sequence length="120" mass="14159">MSYHLGHSRNTHFPYPTPHHHTNSRPTQDQSNTTPRPPPVYSDWHMKFDFYNMTEEPEFLSLLATDLEITQDLHTVESNHEHDPVEEKCHTEFVARFEQMKQGLQVLESKEYNPGCFIGY</sequence>
<name>A0AAD5JPZ7_9FUNG</name>
<evidence type="ECO:0000313" key="2">
    <source>
        <dbReference type="EMBL" id="KAI9248491.1"/>
    </source>
</evidence>
<dbReference type="EMBL" id="JAIXMP010000038">
    <property type="protein sequence ID" value="KAI9248491.1"/>
    <property type="molecule type" value="Genomic_DNA"/>
</dbReference>
<evidence type="ECO:0000313" key="3">
    <source>
        <dbReference type="Proteomes" id="UP001209540"/>
    </source>
</evidence>